<sequence length="69" mass="8018">MQYVFYTTEGFTQAPDGEAIENCQILAFVEAEGVRQAWRKFKKENAWMRGRGFSLDMAVCRELVDCEVF</sequence>
<comment type="caution">
    <text evidence="1">The sequence shown here is derived from an EMBL/GenBank/DDBJ whole genome shotgun (WGS) entry which is preliminary data.</text>
</comment>
<evidence type="ECO:0000313" key="2">
    <source>
        <dbReference type="Proteomes" id="UP000823612"/>
    </source>
</evidence>
<reference evidence="1" key="2">
    <citation type="journal article" date="2021" name="PeerJ">
        <title>Extensive microbial diversity within the chicken gut microbiome revealed by metagenomics and culture.</title>
        <authorList>
            <person name="Gilroy R."/>
            <person name="Ravi A."/>
            <person name="Getino M."/>
            <person name="Pursley I."/>
            <person name="Horton D.L."/>
            <person name="Alikhan N.F."/>
            <person name="Baker D."/>
            <person name="Gharbi K."/>
            <person name="Hall N."/>
            <person name="Watson M."/>
            <person name="Adriaenssens E.M."/>
            <person name="Foster-Nyarko E."/>
            <person name="Jarju S."/>
            <person name="Secka A."/>
            <person name="Antonio M."/>
            <person name="Oren A."/>
            <person name="Chaudhuri R.R."/>
            <person name="La Ragione R."/>
            <person name="Hildebrand F."/>
            <person name="Pallen M.J."/>
        </authorList>
    </citation>
    <scope>NUCLEOTIDE SEQUENCE</scope>
    <source>
        <strain evidence="1">2889</strain>
    </source>
</reference>
<dbReference type="EMBL" id="JADIMZ010000133">
    <property type="protein sequence ID" value="MBO8433398.1"/>
    <property type="molecule type" value="Genomic_DNA"/>
</dbReference>
<dbReference type="Proteomes" id="UP000823612">
    <property type="component" value="Unassembled WGS sequence"/>
</dbReference>
<accession>A0A9D9DTS8</accession>
<protein>
    <submittedName>
        <fullName evidence="1">Uncharacterized protein</fullName>
    </submittedName>
</protein>
<gene>
    <name evidence="1" type="ORF">IAB08_08935</name>
</gene>
<dbReference type="AlphaFoldDB" id="A0A9D9DTS8"/>
<name>A0A9D9DTS8_9BACT</name>
<evidence type="ECO:0000313" key="1">
    <source>
        <dbReference type="EMBL" id="MBO8433398.1"/>
    </source>
</evidence>
<proteinExistence type="predicted"/>
<reference evidence="1" key="1">
    <citation type="submission" date="2020-10" db="EMBL/GenBank/DDBJ databases">
        <authorList>
            <person name="Gilroy R."/>
        </authorList>
    </citation>
    <scope>NUCLEOTIDE SEQUENCE</scope>
    <source>
        <strain evidence="1">2889</strain>
    </source>
</reference>
<organism evidence="1 2">
    <name type="scientific">Candidatus Pullibacteroides excrementavium</name>
    <dbReference type="NCBI Taxonomy" id="2840905"/>
    <lineage>
        <taxon>Bacteria</taxon>
        <taxon>Pseudomonadati</taxon>
        <taxon>Bacteroidota</taxon>
        <taxon>Bacteroidia</taxon>
        <taxon>Bacteroidales</taxon>
        <taxon>Candidatus Pullibacteroides</taxon>
    </lineage>
</organism>